<reference evidence="3" key="2">
    <citation type="submission" date="2021-10" db="EMBL/GenBank/DDBJ databases">
        <title>Genome of Winogradskyella sp. E313.</title>
        <authorList>
            <person name="Zhou Y."/>
        </authorList>
    </citation>
    <scope>NUCLEOTIDE SEQUENCE</scope>
    <source>
        <strain evidence="3">E313</strain>
    </source>
</reference>
<feature type="domain" description="Peptidase S9 prolyl oligopeptidase catalytic" evidence="2">
    <location>
        <begin position="736"/>
        <end position="906"/>
    </location>
</feature>
<evidence type="ECO:0000313" key="3">
    <source>
        <dbReference type="EMBL" id="MCC1484355.1"/>
    </source>
</evidence>
<dbReference type="RefSeq" id="WP_227476802.1">
    <property type="nucleotide sequence ID" value="NZ_JAFMPT010000007.1"/>
</dbReference>
<dbReference type="SUPFAM" id="SSF53474">
    <property type="entry name" value="alpha/beta-Hydrolases"/>
    <property type="match status" value="1"/>
</dbReference>
<evidence type="ECO:0000256" key="1">
    <source>
        <dbReference type="ARBA" id="ARBA00022801"/>
    </source>
</evidence>
<dbReference type="InterPro" id="IPR011042">
    <property type="entry name" value="6-blade_b-propeller_TolB-like"/>
</dbReference>
<reference evidence="3" key="1">
    <citation type="submission" date="2021-03" db="EMBL/GenBank/DDBJ databases">
        <authorList>
            <person name="Ping X."/>
        </authorList>
    </citation>
    <scope>NUCLEOTIDE SEQUENCE</scope>
    <source>
        <strain evidence="3">E313</strain>
    </source>
</reference>
<proteinExistence type="predicted"/>
<dbReference type="PANTHER" id="PTHR42776">
    <property type="entry name" value="SERINE PEPTIDASE S9 FAMILY MEMBER"/>
    <property type="match status" value="1"/>
</dbReference>
<name>A0ABS8EP62_9FLAO</name>
<gene>
    <name evidence="3" type="ORF">J1C55_07140</name>
</gene>
<dbReference type="SUPFAM" id="SSF82171">
    <property type="entry name" value="DPP6 N-terminal domain-like"/>
    <property type="match status" value="1"/>
</dbReference>
<dbReference type="PANTHER" id="PTHR42776:SF27">
    <property type="entry name" value="DIPEPTIDYL PEPTIDASE FAMILY MEMBER 6"/>
    <property type="match status" value="1"/>
</dbReference>
<evidence type="ECO:0000313" key="4">
    <source>
        <dbReference type="Proteomes" id="UP000778797"/>
    </source>
</evidence>
<dbReference type="Gene3D" id="3.40.50.1820">
    <property type="entry name" value="alpha/beta hydrolase"/>
    <property type="match status" value="1"/>
</dbReference>
<evidence type="ECO:0000259" key="2">
    <source>
        <dbReference type="Pfam" id="PF00326"/>
    </source>
</evidence>
<dbReference type="EMBL" id="JAFMPT010000007">
    <property type="protein sequence ID" value="MCC1484355.1"/>
    <property type="molecule type" value="Genomic_DNA"/>
</dbReference>
<dbReference type="InterPro" id="IPR001375">
    <property type="entry name" value="Peptidase_S9_cat"/>
</dbReference>
<keyword evidence="4" id="KW-1185">Reference proteome</keyword>
<dbReference type="Gene3D" id="2.120.10.30">
    <property type="entry name" value="TolB, C-terminal domain"/>
    <property type="match status" value="1"/>
</dbReference>
<dbReference type="InterPro" id="IPR029058">
    <property type="entry name" value="AB_hydrolase_fold"/>
</dbReference>
<keyword evidence="1" id="KW-0378">Hydrolase</keyword>
<dbReference type="Pfam" id="PF00326">
    <property type="entry name" value="Peptidase_S9"/>
    <property type="match status" value="1"/>
</dbReference>
<accession>A0ABS8EP62</accession>
<organism evidence="3 4">
    <name type="scientific">Winogradskyella immobilis</name>
    <dbReference type="NCBI Taxonomy" id="2816852"/>
    <lineage>
        <taxon>Bacteria</taxon>
        <taxon>Pseudomonadati</taxon>
        <taxon>Bacteroidota</taxon>
        <taxon>Flavobacteriia</taxon>
        <taxon>Flavobacteriales</taxon>
        <taxon>Flavobacteriaceae</taxon>
        <taxon>Winogradskyella</taxon>
    </lineage>
</organism>
<comment type="caution">
    <text evidence="3">The sequence shown here is derived from an EMBL/GenBank/DDBJ whole genome shotgun (WGS) entry which is preliminary data.</text>
</comment>
<protein>
    <submittedName>
        <fullName evidence="3">S9 family peptidase</fullName>
    </submittedName>
</protein>
<dbReference type="Proteomes" id="UP000778797">
    <property type="component" value="Unassembled WGS sequence"/>
</dbReference>
<sequence length="936" mass="107192">MKTFFSFLLVITTLSITAQKKTLDHQDFEIWNTIQGTSIATDGNHILYTLVKGEKDSHLKLKTPNGNLTFEHERSERGRFTDDGQFVVFTVKPWKDEVKALKRKKTKKAKLPKDTLGIFDIKKNTLSKIPNVKSYQIPRKWSTHIAYLLEDIKVNKKKEDKDSKTEETAKADKKKSKAKKVSKDNGYHIVVRTLATGKEDTIKFVTDYRFAEKGKKLTYTTTGKDKDTNGGVYVLNLENNNLSELYTAKKAKYYSVNFSETGKHLAFVVDADTTKVQVRPNELYTWKEGESSAKKILDAQSAPKGYRVSSDGTISFSKDESKLFFGLATPPIVKDTTLLDEEIVNVEVWTYNEPRLYTVQELQVDNDKRKSYTTAINLSNNQLTQIATTDYPNSNLGNEGNAEYALVNTDLPYAITQQWDGNTRQDYAIVNTKTGDVKDKIEGVLGRLSLSPMAKYAFGYEFVDSTWITHNVETSKFSKLTDGSVFYNELNDSPRHPGSYGSAGWTTNDETIILYDRYDLWSFNPETGTKKRLTNGRADKTVYRYQRTDFEERSLAKDGKWLLTTFNEETKHSGYAELDTKSQKLKTLLSGPYRFGRLQKAQNGKGLIYTRESFTEFPNIRYSDLSFKKDDVLSDANPQQKDYNWGTSELVTWTSLDGVELKGMLIKPENFDPNKKYPMIVNFYERSSDGLYNHRAPSPGRSTINYSFYTSRGYVIFNPDVQYRIGYPGESAYNCVIPGVTALIEKGFIDKDNIGVQGHSWGGYQIAYLVTKTDIFKAAEAGAPVPNMISAYGGIRWWTGLSRQFQYEHTQSRIGGTPWQYPQRYIENSPIFNIDKINTPLLVMHNDADGHVPWYQGIELFTALRRLQKPSWFLNYNGEPHWPLKYQNRRDFNVRMAQFFDHYLKGDPMPVWMKRGVPAIEKGINQGYELERSDKN</sequence>